<feature type="compositionally biased region" description="Low complexity" evidence="9">
    <location>
        <begin position="135"/>
        <end position="146"/>
    </location>
</feature>
<keyword evidence="13" id="KW-1185">Reference proteome</keyword>
<sequence length="1538" mass="172963">METRENDDPFLWKVVRVVQELCTSNRSWKAPPLEKLPDPDQLSAKLTELEVDGEALLTYEDAVGSLKELFDELKIKKIPHQLSIRKAIRQFQARSLEYQRWKKANSGEQSDDSDLDEKPKPELRDNTDISVHDQGAAAALSPASPGVQLSEENGRHLPLSPAAGQSSILGDKAEDSTRLTPAAEVGLPTTTDESHPPPEEHVDQPPKKKQRIAPTLLTTIPSGTTFNLIPTEADILVRAEPSIASSHADSRTTSRFTYLGSRGFTFGDMLSSDMSTGQEDSVTQFSFVKTGSDYPGRRLQVNRAMKKFLLRQSASEVPGTASDDSSDQLLPLFGESDDEYDAETWREYEEEEAEREQLEALKKTFLSQDEIDDIIQQAIRSYEDDWIQKKKPRELLKANKLWNDARRHNSRHHLISNAAARCRSLDARINKISRELRDQLWSNRGELEKQMEHFELSVGQRQIERFRIQVLNSPVEPPKPHKLPRPAARKKLAVNRENNDEDVLASDSDDGLDQFIDTDGNTSSPAEDDPMDVDQGPLVETDGNHSHPPVLDAAESAASDGVPVTPAAMHMEQETPVSEAVDYDLTQIENADTPTRSMSLAGCSAPPQTSPIDLTSPNALEVGDALRPPEIPRHLDADDIATIAKLGVMYWANEDRSRMGLLIALLWKWPADLRDILDAVVREAGSKEAELLWESHVAPAKAQAETDRQVKASDINIRVTMGLVLLYISWIDHSAYAYPLKASLDRHDFKLLDELHKPKLFPRFYRQLRRVLKGFRNVSATGSQMSDTQLGSEAEASGRDGTEEEDLPISPSKRSRVSRLQRGKRRIVRNTEAADIRETNFQQKALFEGRRRRLREELADALPKDMARFIVNETKEDDEELIYINPRTRDVIKDHQVEGVRFMWNQIVVKSKVRQGCLLAHTMGLGKTMQVITLLVAIAEASSSNNKAVYKQIPKELRQSRTLILCPSGLVDNWIDELNIWTPLQGPEGRPLADNEVGFLGLVYKIEAALSKTQRPACVSAWQRTGGVLVMGYPMFLQLSKDSQLLEILLETPNMVIADEAHKLKSSSSQIHQVTQNFRAASRIAMTGSPLTNNVADYFHMVSWVTPNYLGPYPEFKQVYEAPVLGLHADSTPSDKRLAVKTLNVLRETVSPLVHRMGILSLKDDLPQKKEFILYLSLTPLQLAAYSAYLQRIVYDSEVRDRLNKGMTSIWTFVNDLAVLLAHPAIYQKRLKRQKEEATSRQDSFGDGTPAFLSPDEDAGSGAADNTGASISEDIKSDLLATVSTRDLENISHSWKMVILNKILDECRRIGDKVLVFSQHLATLDFLEEMFRREKRNWYRLDGSTQSAERQREVKKFNDDGAAEVYLISTKAGGEGLNIHGANRVVIFDFKYVPMEEQQAVGRAYRIGQTKPVFVYWLIVCETFEESVQNRSVFKMQLASRVVDKKNPLSWAKRAFDLFPKDGRLPSIPPKAADIPAYSGKDVVLDSLLDSPKTGDSIRRIIMTETFEEEEPDDSILTTDDRKEISEWIAKNHQRGAN</sequence>
<comment type="similarity">
    <text evidence="2">Belongs to the SNF2/RAD54 helicase family.</text>
</comment>
<organism evidence="12 13">
    <name type="scientific">Coniochaeta ligniaria NRRL 30616</name>
    <dbReference type="NCBI Taxonomy" id="1408157"/>
    <lineage>
        <taxon>Eukaryota</taxon>
        <taxon>Fungi</taxon>
        <taxon>Dikarya</taxon>
        <taxon>Ascomycota</taxon>
        <taxon>Pezizomycotina</taxon>
        <taxon>Sordariomycetes</taxon>
        <taxon>Sordariomycetidae</taxon>
        <taxon>Coniochaetales</taxon>
        <taxon>Coniochaetaceae</taxon>
        <taxon>Coniochaeta</taxon>
    </lineage>
</organism>
<feature type="compositionally biased region" description="Basic residues" evidence="9">
    <location>
        <begin position="480"/>
        <end position="493"/>
    </location>
</feature>
<dbReference type="InterPro" id="IPR027417">
    <property type="entry name" value="P-loop_NTPase"/>
</dbReference>
<dbReference type="PANTHER" id="PTHR45797:SF1">
    <property type="entry name" value="HELICASE ARIP4"/>
    <property type="match status" value="1"/>
</dbReference>
<feature type="compositionally biased region" description="Basic and acidic residues" evidence="9">
    <location>
        <begin position="192"/>
        <end position="206"/>
    </location>
</feature>
<evidence type="ECO:0000256" key="8">
    <source>
        <dbReference type="ARBA" id="ARBA00023242"/>
    </source>
</evidence>
<reference evidence="12 13" key="1">
    <citation type="submission" date="2016-10" db="EMBL/GenBank/DDBJ databases">
        <title>Draft genome sequence of Coniochaeta ligniaria NRRL30616, a lignocellulolytic fungus for bioabatement of inhibitors in plant biomass hydrolysates.</title>
        <authorList>
            <consortium name="DOE Joint Genome Institute"/>
            <person name="Jimenez D.J."/>
            <person name="Hector R.E."/>
            <person name="Riley R."/>
            <person name="Sun H."/>
            <person name="Grigoriev I.V."/>
            <person name="Van Elsas J.D."/>
            <person name="Nichols N.N."/>
        </authorList>
    </citation>
    <scope>NUCLEOTIDE SEQUENCE [LARGE SCALE GENOMIC DNA]</scope>
    <source>
        <strain evidence="12 13">NRRL 30616</strain>
    </source>
</reference>
<feature type="compositionally biased region" description="Polar residues" evidence="9">
    <location>
        <begin position="782"/>
        <end position="791"/>
    </location>
</feature>
<accession>A0A1J7J2Z7</accession>
<feature type="domain" description="Helicase ATP-binding" evidence="10">
    <location>
        <begin position="908"/>
        <end position="1108"/>
    </location>
</feature>
<evidence type="ECO:0000256" key="9">
    <source>
        <dbReference type="SAM" id="MobiDB-lite"/>
    </source>
</evidence>
<dbReference type="InterPro" id="IPR001650">
    <property type="entry name" value="Helicase_C-like"/>
</dbReference>
<dbReference type="InterPro" id="IPR044574">
    <property type="entry name" value="ARIP4-like"/>
</dbReference>
<dbReference type="Gene3D" id="3.40.50.10810">
    <property type="entry name" value="Tandem AAA-ATPase domain"/>
    <property type="match status" value="1"/>
</dbReference>
<feature type="region of interest" description="Disordered" evidence="9">
    <location>
        <begin position="471"/>
        <end position="560"/>
    </location>
</feature>
<dbReference type="InParanoid" id="A0A1J7J2Z7"/>
<evidence type="ECO:0000256" key="7">
    <source>
        <dbReference type="ARBA" id="ARBA00023125"/>
    </source>
</evidence>
<dbReference type="GO" id="GO:0016887">
    <property type="term" value="F:ATP hydrolysis activity"/>
    <property type="evidence" value="ECO:0007669"/>
    <property type="project" value="InterPro"/>
</dbReference>
<dbReference type="Pfam" id="PF00176">
    <property type="entry name" value="SNF2-rel_dom"/>
    <property type="match status" value="1"/>
</dbReference>
<gene>
    <name evidence="12" type="ORF">CONLIGDRAFT_568898</name>
</gene>
<dbReference type="STRING" id="1408157.A0A1J7J2Z7"/>
<dbReference type="EMBL" id="KV875094">
    <property type="protein sequence ID" value="OIW33837.1"/>
    <property type="molecule type" value="Genomic_DNA"/>
</dbReference>
<feature type="domain" description="Helicase C-terminal" evidence="11">
    <location>
        <begin position="1299"/>
        <end position="1450"/>
    </location>
</feature>
<dbReference type="GO" id="GO:0004386">
    <property type="term" value="F:helicase activity"/>
    <property type="evidence" value="ECO:0007669"/>
    <property type="project" value="UniProtKB-KW"/>
</dbReference>
<dbReference type="CDD" id="cd18793">
    <property type="entry name" value="SF2_C_SNF"/>
    <property type="match status" value="1"/>
</dbReference>
<protein>
    <recommendedName>
        <fullName evidence="14">P-loop containing nucleoside triphosphate hydrolase protein</fullName>
    </recommendedName>
</protein>
<dbReference type="InterPro" id="IPR049730">
    <property type="entry name" value="SNF2/RAD54-like_C"/>
</dbReference>
<evidence type="ECO:0000256" key="3">
    <source>
        <dbReference type="ARBA" id="ARBA00022741"/>
    </source>
</evidence>
<evidence type="ECO:0000259" key="11">
    <source>
        <dbReference type="PROSITE" id="PS51194"/>
    </source>
</evidence>
<evidence type="ECO:0000259" key="10">
    <source>
        <dbReference type="PROSITE" id="PS51192"/>
    </source>
</evidence>
<dbReference type="PROSITE" id="PS51194">
    <property type="entry name" value="HELICASE_CTER"/>
    <property type="match status" value="1"/>
</dbReference>
<keyword evidence="3" id="KW-0547">Nucleotide-binding</keyword>
<evidence type="ECO:0008006" key="14">
    <source>
        <dbReference type="Google" id="ProtNLM"/>
    </source>
</evidence>
<dbReference type="SUPFAM" id="SSF52540">
    <property type="entry name" value="P-loop containing nucleoside triphosphate hydrolases"/>
    <property type="match status" value="2"/>
</dbReference>
<dbReference type="OrthoDB" id="2020972at2759"/>
<keyword evidence="7" id="KW-0238">DNA-binding</keyword>
<dbReference type="Gene3D" id="3.40.50.300">
    <property type="entry name" value="P-loop containing nucleotide triphosphate hydrolases"/>
    <property type="match status" value="1"/>
</dbReference>
<dbReference type="GO" id="GO:0003677">
    <property type="term" value="F:DNA binding"/>
    <property type="evidence" value="ECO:0007669"/>
    <property type="project" value="UniProtKB-KW"/>
</dbReference>
<dbReference type="GO" id="GO:0005634">
    <property type="term" value="C:nucleus"/>
    <property type="evidence" value="ECO:0007669"/>
    <property type="project" value="UniProtKB-SubCell"/>
</dbReference>
<dbReference type="InterPro" id="IPR014001">
    <property type="entry name" value="Helicase_ATP-bd"/>
</dbReference>
<feature type="non-terminal residue" evidence="12">
    <location>
        <position position="1538"/>
    </location>
</feature>
<feature type="region of interest" description="Disordered" evidence="9">
    <location>
        <begin position="782"/>
        <end position="822"/>
    </location>
</feature>
<feature type="compositionally biased region" description="Basic residues" evidence="9">
    <location>
        <begin position="813"/>
        <end position="822"/>
    </location>
</feature>
<keyword evidence="4" id="KW-0378">Hydrolase</keyword>
<dbReference type="PANTHER" id="PTHR45797">
    <property type="entry name" value="RAD54-LIKE"/>
    <property type="match status" value="1"/>
</dbReference>
<dbReference type="SMART" id="SM00490">
    <property type="entry name" value="HELICc"/>
    <property type="match status" value="1"/>
</dbReference>
<dbReference type="Proteomes" id="UP000182658">
    <property type="component" value="Unassembled WGS sequence"/>
</dbReference>
<dbReference type="PROSITE" id="PS51192">
    <property type="entry name" value="HELICASE_ATP_BIND_1"/>
    <property type="match status" value="1"/>
</dbReference>
<dbReference type="InterPro" id="IPR056026">
    <property type="entry name" value="DUF7607"/>
</dbReference>
<name>A0A1J7J2Z7_9PEZI</name>
<proteinExistence type="inferred from homology"/>
<evidence type="ECO:0000256" key="1">
    <source>
        <dbReference type="ARBA" id="ARBA00004123"/>
    </source>
</evidence>
<evidence type="ECO:0000313" key="12">
    <source>
        <dbReference type="EMBL" id="OIW33837.1"/>
    </source>
</evidence>
<keyword evidence="6" id="KW-0067">ATP-binding</keyword>
<dbReference type="Pfam" id="PF24580">
    <property type="entry name" value="DUF7607"/>
    <property type="match status" value="1"/>
</dbReference>
<keyword evidence="8" id="KW-0539">Nucleus</keyword>
<evidence type="ECO:0000256" key="6">
    <source>
        <dbReference type="ARBA" id="ARBA00022840"/>
    </source>
</evidence>
<feature type="compositionally biased region" description="Acidic residues" evidence="9">
    <location>
        <begin position="499"/>
        <end position="512"/>
    </location>
</feature>
<keyword evidence="5" id="KW-0347">Helicase</keyword>
<dbReference type="GO" id="GO:0005524">
    <property type="term" value="F:ATP binding"/>
    <property type="evidence" value="ECO:0007669"/>
    <property type="project" value="UniProtKB-KW"/>
</dbReference>
<feature type="region of interest" description="Disordered" evidence="9">
    <location>
        <begin position="102"/>
        <end position="212"/>
    </location>
</feature>
<comment type="subcellular location">
    <subcellularLocation>
        <location evidence="1">Nucleus</location>
    </subcellularLocation>
</comment>
<dbReference type="SMART" id="SM00487">
    <property type="entry name" value="DEXDc"/>
    <property type="match status" value="1"/>
</dbReference>
<feature type="compositionally biased region" description="Basic and acidic residues" evidence="9">
    <location>
        <begin position="116"/>
        <end position="131"/>
    </location>
</feature>
<dbReference type="InterPro" id="IPR038718">
    <property type="entry name" value="SNF2-like_sf"/>
</dbReference>
<feature type="region of interest" description="Disordered" evidence="9">
    <location>
        <begin position="1237"/>
        <end position="1269"/>
    </location>
</feature>
<evidence type="ECO:0000256" key="2">
    <source>
        <dbReference type="ARBA" id="ARBA00007025"/>
    </source>
</evidence>
<dbReference type="InterPro" id="IPR000330">
    <property type="entry name" value="SNF2_N"/>
</dbReference>
<evidence type="ECO:0000313" key="13">
    <source>
        <dbReference type="Proteomes" id="UP000182658"/>
    </source>
</evidence>
<evidence type="ECO:0000256" key="5">
    <source>
        <dbReference type="ARBA" id="ARBA00022806"/>
    </source>
</evidence>
<evidence type="ECO:0000256" key="4">
    <source>
        <dbReference type="ARBA" id="ARBA00022801"/>
    </source>
</evidence>
<dbReference type="Pfam" id="PF00271">
    <property type="entry name" value="Helicase_C"/>
    <property type="match status" value="1"/>
</dbReference>